<dbReference type="PaxDb" id="411902-CLOBOL_02377"/>
<dbReference type="EMBL" id="ABCC02000023">
    <property type="protein sequence ID" value="EDP17305.1"/>
    <property type="molecule type" value="Genomic_DNA"/>
</dbReference>
<dbReference type="AlphaFoldDB" id="A8RP60"/>
<reference evidence="1 2" key="1">
    <citation type="submission" date="2007-08" db="EMBL/GenBank/DDBJ databases">
        <authorList>
            <person name="Fulton L."/>
            <person name="Clifton S."/>
            <person name="Fulton B."/>
            <person name="Xu J."/>
            <person name="Minx P."/>
            <person name="Pepin K.H."/>
            <person name="Johnson M."/>
            <person name="Thiruvilangam P."/>
            <person name="Bhonagiri V."/>
            <person name="Nash W.E."/>
            <person name="Mardis E.R."/>
            <person name="Wilson R.K."/>
        </authorList>
    </citation>
    <scope>NUCLEOTIDE SEQUENCE [LARGE SCALE GENOMIC DNA]</scope>
    <source>
        <strain evidence="2">ATCC BAA-613 / DSM 15670 / CCUG 46953 / JCM 12243 / WAL 16351</strain>
    </source>
</reference>
<dbReference type="Proteomes" id="UP000005396">
    <property type="component" value="Unassembled WGS sequence"/>
</dbReference>
<reference evidence="1 2" key="2">
    <citation type="submission" date="2007-09" db="EMBL/GenBank/DDBJ databases">
        <title>Draft genome sequence of Clostridium bolteae (ATCC BAA-613).</title>
        <authorList>
            <person name="Sudarsanam P."/>
            <person name="Ley R."/>
            <person name="Guruge J."/>
            <person name="Turnbaugh P.J."/>
            <person name="Mahowald M."/>
            <person name="Liep D."/>
            <person name="Gordon J."/>
        </authorList>
    </citation>
    <scope>NUCLEOTIDE SEQUENCE [LARGE SCALE GENOMIC DNA]</scope>
    <source>
        <strain evidence="2">ATCC BAA-613 / DSM 15670 / CCUG 46953 / JCM 12243 / WAL 16351</strain>
    </source>
</reference>
<comment type="caution">
    <text evidence="1">The sequence shown here is derived from an EMBL/GenBank/DDBJ whole genome shotgun (WGS) entry which is preliminary data.</text>
</comment>
<sequence length="34" mass="3588">MNGSIRRPAAAGKDSLLSGWELAGYLPAPPYKTV</sequence>
<organism evidence="1 2">
    <name type="scientific">Enterocloster bolteae (strain ATCC BAA-613 / DSM 15670 / CCUG 46953 / JCM 12243 / WAL 16351)</name>
    <name type="common">Clostridium bolteae</name>
    <dbReference type="NCBI Taxonomy" id="411902"/>
    <lineage>
        <taxon>Bacteria</taxon>
        <taxon>Bacillati</taxon>
        <taxon>Bacillota</taxon>
        <taxon>Clostridia</taxon>
        <taxon>Lachnospirales</taxon>
        <taxon>Lachnospiraceae</taxon>
        <taxon>Enterocloster</taxon>
    </lineage>
</organism>
<dbReference type="HOGENOM" id="CLU_3372946_0_0_9"/>
<gene>
    <name evidence="1" type="ORF">CLOBOL_02377</name>
</gene>
<protein>
    <submittedName>
        <fullName evidence="1">Uncharacterized protein</fullName>
    </submittedName>
</protein>
<evidence type="ECO:0000313" key="2">
    <source>
        <dbReference type="Proteomes" id="UP000005396"/>
    </source>
</evidence>
<name>A8RP60_ENTBW</name>
<evidence type="ECO:0000313" key="1">
    <source>
        <dbReference type="EMBL" id="EDP17305.1"/>
    </source>
</evidence>
<proteinExistence type="predicted"/>
<accession>A8RP60</accession>